<evidence type="ECO:0000313" key="2">
    <source>
        <dbReference type="EMBL" id="KAJ8793897.1"/>
    </source>
</evidence>
<feature type="region of interest" description="Disordered" evidence="1">
    <location>
        <begin position="146"/>
        <end position="274"/>
    </location>
</feature>
<comment type="caution">
    <text evidence="2">The sequence shown here is derived from an EMBL/GenBank/DDBJ whole genome shotgun (WGS) entry which is preliminary data.</text>
</comment>
<feature type="region of interest" description="Disordered" evidence="1">
    <location>
        <begin position="1"/>
        <end position="21"/>
    </location>
</feature>
<gene>
    <name evidence="2" type="ORF">J1605_019161</name>
</gene>
<accession>A0AB34HS08</accession>
<dbReference type="EMBL" id="JAIQCJ010000921">
    <property type="protein sequence ID" value="KAJ8793897.1"/>
    <property type="molecule type" value="Genomic_DNA"/>
</dbReference>
<keyword evidence="3" id="KW-1185">Reference proteome</keyword>
<proteinExistence type="predicted"/>
<name>A0AB34HS08_ESCRO</name>
<sequence>MTRRGKSHVLRGAGRSSALCAGHVGAPAAPAEKRWPPSGIRAGSRKWLWTTSVRLRGARPRGLKETEGKAAMSGPDPAPPPPPPASAAIRARTGYPAPPPRRLGPVAQARAPARQGLIPGPRVPGLARPGCWVGVGERGAGICGPRGLGGRRVPRPLSATSVRPEEAPRAQAPRLPARRPLPPLRPGRREVTRCSLALAGAAQGGRRGRRRRRRAGRSPRPRPPSRPTLTCFKPAPLRPPPARPFTARLPPFLASTPGQRQASSLAPRGCPRGHPRQACLVCPRARPRTRCPRVGGGDTTAEAASSVCDPGAWCQRDLEFPVWLVLGPAEPG</sequence>
<dbReference type="AlphaFoldDB" id="A0AB34HS08"/>
<feature type="region of interest" description="Disordered" evidence="1">
    <location>
        <begin position="57"/>
        <end position="125"/>
    </location>
</feature>
<organism evidence="2 3">
    <name type="scientific">Eschrichtius robustus</name>
    <name type="common">California gray whale</name>
    <name type="synonym">Eschrichtius gibbosus</name>
    <dbReference type="NCBI Taxonomy" id="9764"/>
    <lineage>
        <taxon>Eukaryota</taxon>
        <taxon>Metazoa</taxon>
        <taxon>Chordata</taxon>
        <taxon>Craniata</taxon>
        <taxon>Vertebrata</taxon>
        <taxon>Euteleostomi</taxon>
        <taxon>Mammalia</taxon>
        <taxon>Eutheria</taxon>
        <taxon>Laurasiatheria</taxon>
        <taxon>Artiodactyla</taxon>
        <taxon>Whippomorpha</taxon>
        <taxon>Cetacea</taxon>
        <taxon>Mysticeti</taxon>
        <taxon>Eschrichtiidae</taxon>
        <taxon>Eschrichtius</taxon>
    </lineage>
</organism>
<protein>
    <recommendedName>
        <fullName evidence="4">Basic proline-rich protein-like</fullName>
    </recommendedName>
</protein>
<evidence type="ECO:0000313" key="3">
    <source>
        <dbReference type="Proteomes" id="UP001159641"/>
    </source>
</evidence>
<reference evidence="2 3" key="1">
    <citation type="submission" date="2022-11" db="EMBL/GenBank/DDBJ databases">
        <title>Whole genome sequence of Eschrichtius robustus ER-17-0199.</title>
        <authorList>
            <person name="Bruniche-Olsen A."/>
            <person name="Black A.N."/>
            <person name="Fields C.J."/>
            <person name="Walden K."/>
            <person name="Dewoody J.A."/>
        </authorList>
    </citation>
    <scope>NUCLEOTIDE SEQUENCE [LARGE SCALE GENOMIC DNA]</scope>
    <source>
        <strain evidence="2">ER-17-0199</strain>
        <tissue evidence="2">Blubber</tissue>
    </source>
</reference>
<feature type="compositionally biased region" description="Basic residues" evidence="1">
    <location>
        <begin position="206"/>
        <end position="220"/>
    </location>
</feature>
<evidence type="ECO:0000256" key="1">
    <source>
        <dbReference type="SAM" id="MobiDB-lite"/>
    </source>
</evidence>
<feature type="compositionally biased region" description="Pro residues" evidence="1">
    <location>
        <begin position="76"/>
        <end position="85"/>
    </location>
</feature>
<evidence type="ECO:0008006" key="4">
    <source>
        <dbReference type="Google" id="ProtNLM"/>
    </source>
</evidence>
<dbReference type="Proteomes" id="UP001159641">
    <property type="component" value="Unassembled WGS sequence"/>
</dbReference>